<dbReference type="InterPro" id="IPR029308">
    <property type="entry name" value="FANCI_S1"/>
</dbReference>
<dbReference type="InterPro" id="IPR029305">
    <property type="entry name" value="FANCI_S1-cap"/>
</dbReference>
<evidence type="ECO:0000313" key="9">
    <source>
        <dbReference type="Ensembl" id="ENSOSUP00000006610.1"/>
    </source>
</evidence>
<dbReference type="Pfam" id="PF14676">
    <property type="entry name" value="FANCI_S2"/>
    <property type="match status" value="1"/>
</dbReference>
<dbReference type="InterPro" id="IPR029310">
    <property type="entry name" value="FANCI_HD1"/>
</dbReference>
<evidence type="ECO:0000259" key="7">
    <source>
        <dbReference type="Pfam" id="PF14679"/>
    </source>
</evidence>
<feature type="domain" description="FANCI solenoid 4" evidence="6">
    <location>
        <begin position="1035"/>
        <end position="1259"/>
    </location>
</feature>
<dbReference type="InterPro" id="IPR029312">
    <property type="entry name" value="FANCI_HD2"/>
</dbReference>
<organism evidence="9 10">
    <name type="scientific">Otus sunia</name>
    <name type="common">Oriental scops-owl</name>
    <dbReference type="NCBI Taxonomy" id="257818"/>
    <lineage>
        <taxon>Eukaryota</taxon>
        <taxon>Metazoa</taxon>
        <taxon>Chordata</taxon>
        <taxon>Craniata</taxon>
        <taxon>Vertebrata</taxon>
        <taxon>Euteleostomi</taxon>
        <taxon>Archelosauria</taxon>
        <taxon>Archosauria</taxon>
        <taxon>Dinosauria</taxon>
        <taxon>Saurischia</taxon>
        <taxon>Theropoda</taxon>
        <taxon>Coelurosauria</taxon>
        <taxon>Aves</taxon>
        <taxon>Neognathae</taxon>
        <taxon>Neoaves</taxon>
        <taxon>Telluraves</taxon>
        <taxon>Strigiformes</taxon>
        <taxon>Strigidae</taxon>
        <taxon>Otus</taxon>
    </lineage>
</organism>
<dbReference type="Pfam" id="PF14679">
    <property type="entry name" value="FANCI_HD1"/>
    <property type="match status" value="1"/>
</dbReference>
<feature type="domain" description="FANCI helical" evidence="7">
    <location>
        <begin position="277"/>
        <end position="363"/>
    </location>
</feature>
<dbReference type="InterPro" id="IPR029313">
    <property type="entry name" value="FANCI_S3"/>
</dbReference>
<dbReference type="PANTHER" id="PTHR21818">
    <property type="entry name" value="BC025462 PROTEIN"/>
    <property type="match status" value="1"/>
</dbReference>
<feature type="domain" description="FANCI solenoid 3" evidence="5">
    <location>
        <begin position="798"/>
        <end position="1022"/>
    </location>
</feature>
<name>A0A8C8E7Y3_9STRI</name>
<dbReference type="Pfam" id="PF14674">
    <property type="entry name" value="FANCI_S1-cap"/>
    <property type="match status" value="1"/>
</dbReference>
<evidence type="ECO:0000256" key="1">
    <source>
        <dbReference type="SAM" id="MobiDB-lite"/>
    </source>
</evidence>
<accession>A0A8C8E7Y3</accession>
<evidence type="ECO:0000259" key="8">
    <source>
        <dbReference type="Pfam" id="PF14680"/>
    </source>
</evidence>
<feature type="domain" description="FANCI helical" evidence="8">
    <location>
        <begin position="549"/>
        <end position="780"/>
    </location>
</feature>
<evidence type="ECO:0000259" key="5">
    <source>
        <dbReference type="Pfam" id="PF14677"/>
    </source>
</evidence>
<dbReference type="GO" id="GO:0006281">
    <property type="term" value="P:DNA repair"/>
    <property type="evidence" value="ECO:0007669"/>
    <property type="project" value="InterPro"/>
</dbReference>
<dbReference type="Pfam" id="PF14678">
    <property type="entry name" value="FANCI_S4"/>
    <property type="match status" value="1"/>
</dbReference>
<dbReference type="PANTHER" id="PTHR21818:SF0">
    <property type="entry name" value="FANCONI ANEMIA GROUP I PROTEIN"/>
    <property type="match status" value="1"/>
</dbReference>
<dbReference type="Ensembl" id="ENSOSUT00000006874.1">
    <property type="protein sequence ID" value="ENSOSUP00000006610.1"/>
    <property type="gene ID" value="ENSOSUG00000004714.1"/>
</dbReference>
<dbReference type="InterPro" id="IPR029315">
    <property type="entry name" value="FANCI_S2"/>
</dbReference>
<dbReference type="CDD" id="cd11720">
    <property type="entry name" value="FANCI"/>
    <property type="match status" value="1"/>
</dbReference>
<dbReference type="Proteomes" id="UP000694552">
    <property type="component" value="Unplaced"/>
</dbReference>
<keyword evidence="10" id="KW-1185">Reference proteome</keyword>
<evidence type="ECO:0000313" key="10">
    <source>
        <dbReference type="Proteomes" id="UP000694552"/>
    </source>
</evidence>
<protein>
    <submittedName>
        <fullName evidence="9">FA complementation group I</fullName>
    </submittedName>
</protein>
<reference evidence="9" key="1">
    <citation type="submission" date="2025-08" db="UniProtKB">
        <authorList>
            <consortium name="Ensembl"/>
        </authorList>
    </citation>
    <scope>IDENTIFICATION</scope>
</reference>
<feature type="domain" description="FANCI solenoid 1 cap" evidence="2">
    <location>
        <begin position="1"/>
        <end position="53"/>
    </location>
</feature>
<dbReference type="Pfam" id="PF14675">
    <property type="entry name" value="FANCI_S1"/>
    <property type="match status" value="1"/>
</dbReference>
<dbReference type="GO" id="GO:0070182">
    <property type="term" value="F:DNA polymerase binding"/>
    <property type="evidence" value="ECO:0007669"/>
    <property type="project" value="TreeGrafter"/>
</dbReference>
<sequence>MAQRILALAAEEVPERLQEALQSLGEGELGDMVTRQALKGRETAALLRGIFKGSPCSQPSGVLRRLQIYKHCIPLVESGDLHLAKVSEIIGLLMLEARQLPGHALAELATLFVDVIKGGSLSNGKSLELFSTVLTALASSKESLAYGKGNPSQFLLPSLWDPRSVIHLANMFRDIPLSGEELQFVMEKILRMFSKLDLQEIPPLVYQLLLLSAKGSKKTVLEGIISFFNQLDKRQKEEQRVPQSADLEVATVPLDQLRHVEGTVILHIVSVINLDQDLGEELIKHLKTEQQKDPGRALCPFSVALLLSVAVKHRLQEQIFDFLKTSITRSCKDLQFLQASKFLQDLFPQQYDVTAVILEVVKNSAFGWDHVTQGLVDLGFSLMESYEPKKPFGGKAADTSYGLSKMPAQQACRLGASILLETFKVHEPIRSDILEQVLNRVLTKAASPVSHFIDLLSNIVVSAPLVLQTSSSKVTETFDNLSFLPIDTVQGLLRAVQPLLKVSMSVRDSLILVLQKAIFSRQLDARKAAVAGFLLLLRNFKVLGSLSTSQCSQVIGASQVQADVHACYNSAANEAFCLEILGSLRRCLSQQADVRLMLYEGFYDVLRRNSQLASSIMETLLSQIKQYYLPQPDLLPPLKLEGCIMAQGDQIFLQEPLAHLLCCIQHCLAWYNSTVHLCQGAEDDEEEEDVGFEQNFEEMLESVTRRMIKSELEDFELDKSADFSLSSGVGVKNNIYAIQVMGICEVLIEYNFNIGNFSKNKFEDVLGLFTCYNKLSEILKEKAGKNKSTLGNKTARSFLSMGFVSTLLTALFRDNTQSHEESLAVLRSSTEFLRYAVSVALQKVQQLEETGQTDGPDGQNPEKMFQNLCKITRVLLWRYTSIPTVVEESGKKKGKSISLLCLEGLLRIFNTVQQLYAARIPQFLQALDITDGDAEETDINVTEKAAFQIRQFQRSLVNQFSRAEDDFSSKETQSLITVLSTLSKLLDPASQQFLQFLTWTVKICKENDLEDVACCKGLLSLLFSLHVLYKSPVSLLRELAQDIHACLGDIDQDIEVESQSHFAIVNTKTAAPTVCLLVLGQADKVLEEVDWLIKKLTSLGSGTSEDSSQASNQAQALEKGVILQLGTLLTVYHELVQTALPAGSCVDTLLRSLSKTYAILTSLIKHYIQACRSTSSTIPGRLEKLVKLSGSHLTPQCYSFITYVQAKVLRDTKPIPNLIFAIEQYEKFLIHLSKKSKVNLMQYMKLSTSRDFRINASMLDSALQEPNAEDAENEPDNDQSSTAEQTDENQEPKKKRRRKK</sequence>
<evidence type="ECO:0000259" key="6">
    <source>
        <dbReference type="Pfam" id="PF14678"/>
    </source>
</evidence>
<reference evidence="9" key="2">
    <citation type="submission" date="2025-09" db="UniProtKB">
        <authorList>
            <consortium name="Ensembl"/>
        </authorList>
    </citation>
    <scope>IDENTIFICATION</scope>
</reference>
<feature type="domain" description="FANCI solenoid 2" evidence="4">
    <location>
        <begin position="371"/>
        <end position="534"/>
    </location>
</feature>
<proteinExistence type="predicted"/>
<dbReference type="InterPro" id="IPR029314">
    <property type="entry name" value="FANCI_S4"/>
</dbReference>
<evidence type="ECO:0000259" key="2">
    <source>
        <dbReference type="Pfam" id="PF14674"/>
    </source>
</evidence>
<evidence type="ECO:0000259" key="3">
    <source>
        <dbReference type="Pfam" id="PF14675"/>
    </source>
</evidence>
<evidence type="ECO:0000259" key="4">
    <source>
        <dbReference type="Pfam" id="PF14676"/>
    </source>
</evidence>
<dbReference type="Pfam" id="PF14677">
    <property type="entry name" value="FANCI_S3"/>
    <property type="match status" value="1"/>
</dbReference>
<feature type="compositionally biased region" description="Acidic residues" evidence="1">
    <location>
        <begin position="1267"/>
        <end position="1277"/>
    </location>
</feature>
<dbReference type="Pfam" id="PF14680">
    <property type="entry name" value="FANCI_HD2"/>
    <property type="match status" value="1"/>
</dbReference>
<feature type="region of interest" description="Disordered" evidence="1">
    <location>
        <begin position="1262"/>
        <end position="1300"/>
    </location>
</feature>
<dbReference type="InterPro" id="IPR026171">
    <property type="entry name" value="FANCI"/>
</dbReference>
<feature type="domain" description="FANCI solenoid 1" evidence="3">
    <location>
        <begin position="64"/>
        <end position="272"/>
    </location>
</feature>